<protein>
    <submittedName>
        <fullName evidence="1">Uncharacterized protein</fullName>
    </submittedName>
</protein>
<dbReference type="EMBL" id="CP045903">
    <property type="protein sequence ID" value="QQP38862.1"/>
    <property type="molecule type" value="Genomic_DNA"/>
</dbReference>
<name>A0A7T8JXH2_CALRO</name>
<proteinExistence type="predicted"/>
<reference evidence="2" key="1">
    <citation type="submission" date="2021-01" db="EMBL/GenBank/DDBJ databases">
        <title>Caligus Genome Assembly.</title>
        <authorList>
            <person name="Gallardo-Escarate C."/>
        </authorList>
    </citation>
    <scope>NUCLEOTIDE SEQUENCE [LARGE SCALE GENOMIC DNA]</scope>
</reference>
<evidence type="ECO:0000313" key="2">
    <source>
        <dbReference type="Proteomes" id="UP000595437"/>
    </source>
</evidence>
<sequence>MGVTYPECNYYWPRGTKLKVCNSGVRRILTCQLLALSHPVRRLWTMESGAL</sequence>
<accession>A0A7T8JXH2</accession>
<gene>
    <name evidence="1" type="ORF">FKW44_019560</name>
</gene>
<dbReference type="AlphaFoldDB" id="A0A7T8JXH2"/>
<organism evidence="1 2">
    <name type="scientific">Caligus rogercresseyi</name>
    <name type="common">Sea louse</name>
    <dbReference type="NCBI Taxonomy" id="217165"/>
    <lineage>
        <taxon>Eukaryota</taxon>
        <taxon>Metazoa</taxon>
        <taxon>Ecdysozoa</taxon>
        <taxon>Arthropoda</taxon>
        <taxon>Crustacea</taxon>
        <taxon>Multicrustacea</taxon>
        <taxon>Hexanauplia</taxon>
        <taxon>Copepoda</taxon>
        <taxon>Siphonostomatoida</taxon>
        <taxon>Caligidae</taxon>
        <taxon>Caligus</taxon>
    </lineage>
</organism>
<dbReference type="Proteomes" id="UP000595437">
    <property type="component" value="Chromosome 14"/>
</dbReference>
<keyword evidence="2" id="KW-1185">Reference proteome</keyword>
<evidence type="ECO:0000313" key="1">
    <source>
        <dbReference type="EMBL" id="QQP38862.1"/>
    </source>
</evidence>